<organism evidence="3 4">
    <name type="scientific">Streptoalloteichus tenebrarius (strain ATCC 17920 / DSM 40477 / JCM 4838 / CBS 697.72 / NBRC 16177 / NCIMB 11028 / NRRL B-12390 / A12253. 1 / ISP 5477)</name>
    <name type="common">Streptomyces tenebrarius</name>
    <dbReference type="NCBI Taxonomy" id="1933"/>
    <lineage>
        <taxon>Bacteria</taxon>
        <taxon>Bacillati</taxon>
        <taxon>Actinomycetota</taxon>
        <taxon>Actinomycetes</taxon>
        <taxon>Pseudonocardiales</taxon>
        <taxon>Pseudonocardiaceae</taxon>
        <taxon>Streptoalloteichus</taxon>
    </lineage>
</organism>
<feature type="region of interest" description="Disordered" evidence="2">
    <location>
        <begin position="66"/>
        <end position="158"/>
    </location>
</feature>
<evidence type="ECO:0000256" key="1">
    <source>
        <dbReference type="ARBA" id="ARBA00005254"/>
    </source>
</evidence>
<protein>
    <submittedName>
        <fullName evidence="3">Enoyl-CoA hydratase/isomerase</fullName>
    </submittedName>
</protein>
<name>A0ABT1I2P2_STRSD</name>
<comment type="similarity">
    <text evidence="1">Belongs to the enoyl-CoA hydratase/isomerase family.</text>
</comment>
<dbReference type="CDD" id="cd06558">
    <property type="entry name" value="crotonase-like"/>
    <property type="match status" value="1"/>
</dbReference>
<dbReference type="PANTHER" id="PTHR43802:SF1">
    <property type="entry name" value="IP11341P-RELATED"/>
    <property type="match status" value="1"/>
</dbReference>
<accession>A0ABT1I2P2</accession>
<comment type="caution">
    <text evidence="3">The sequence shown here is derived from an EMBL/GenBank/DDBJ whole genome shotgun (WGS) entry which is preliminary data.</text>
</comment>
<dbReference type="Gene3D" id="3.30.300.220">
    <property type="match status" value="1"/>
</dbReference>
<proteinExistence type="inferred from homology"/>
<feature type="compositionally biased region" description="Basic and acidic residues" evidence="2">
    <location>
        <begin position="140"/>
        <end position="158"/>
    </location>
</feature>
<reference evidence="3 4" key="1">
    <citation type="submission" date="2022-06" db="EMBL/GenBank/DDBJ databases">
        <title>Genomic Encyclopedia of Archaeal and Bacterial Type Strains, Phase II (KMG-II): from individual species to whole genera.</title>
        <authorList>
            <person name="Goeker M."/>
        </authorList>
    </citation>
    <scope>NUCLEOTIDE SEQUENCE [LARGE SCALE GENOMIC DNA]</scope>
    <source>
        <strain evidence="3 4">DSM 40477</strain>
    </source>
</reference>
<dbReference type="InterPro" id="IPR029045">
    <property type="entry name" value="ClpP/crotonase-like_dom_sf"/>
</dbReference>
<dbReference type="SUPFAM" id="SSF52096">
    <property type="entry name" value="ClpP/crotonase"/>
    <property type="match status" value="1"/>
</dbReference>
<evidence type="ECO:0000256" key="2">
    <source>
        <dbReference type="SAM" id="MobiDB-lite"/>
    </source>
</evidence>
<evidence type="ECO:0000313" key="3">
    <source>
        <dbReference type="EMBL" id="MCP2261986.1"/>
    </source>
</evidence>
<dbReference type="InterPro" id="IPR001753">
    <property type="entry name" value="Enoyl-CoA_hydra/iso"/>
</dbReference>
<dbReference type="Pfam" id="PF00378">
    <property type="entry name" value="ECH_1"/>
    <property type="match status" value="1"/>
</dbReference>
<dbReference type="Proteomes" id="UP001205311">
    <property type="component" value="Unassembled WGS sequence"/>
</dbReference>
<sequence>MRPVPAPTVRVERAGPVTTVMLARPEVRNAVDRPTAEALADAFRAFDADPDAAVAVLWGEGGAFCSGTACGPSRPTPSGARRASSRERAGTVTSPPVDRRRKPEVTAESGQVPSASSKALSSGCRGSLHPGAPPPAGWARAERTAPIDSRPNVHRDRS</sequence>
<keyword evidence="4" id="KW-1185">Reference proteome</keyword>
<gene>
    <name evidence="3" type="ORF">LX15_005713</name>
</gene>
<feature type="compositionally biased region" description="Polar residues" evidence="2">
    <location>
        <begin position="108"/>
        <end position="120"/>
    </location>
</feature>
<dbReference type="PANTHER" id="PTHR43802">
    <property type="entry name" value="ENOYL-COA HYDRATASE"/>
    <property type="match status" value="1"/>
</dbReference>
<dbReference type="EMBL" id="JAMTCP010000053">
    <property type="protein sequence ID" value="MCP2261986.1"/>
    <property type="molecule type" value="Genomic_DNA"/>
</dbReference>
<evidence type="ECO:0000313" key="4">
    <source>
        <dbReference type="Proteomes" id="UP001205311"/>
    </source>
</evidence>